<dbReference type="GO" id="GO:0016020">
    <property type="term" value="C:membrane"/>
    <property type="evidence" value="ECO:0007669"/>
    <property type="project" value="UniProtKB-SubCell"/>
</dbReference>
<evidence type="ECO:0000313" key="8">
    <source>
        <dbReference type="Proteomes" id="UP000217211"/>
    </source>
</evidence>
<evidence type="ECO:0000313" key="7">
    <source>
        <dbReference type="EMBL" id="ASY66035.1"/>
    </source>
</evidence>
<dbReference type="GO" id="GO:0055085">
    <property type="term" value="P:transmembrane transport"/>
    <property type="evidence" value="ECO:0007669"/>
    <property type="project" value="TreeGrafter"/>
</dbReference>
<keyword evidence="7" id="KW-0614">Plasmid</keyword>
<dbReference type="Pfam" id="PF01594">
    <property type="entry name" value="AI-2E_transport"/>
    <property type="match status" value="1"/>
</dbReference>
<name>A0A249PJZ6_9HYPH</name>
<feature type="transmembrane region" description="Helical" evidence="6">
    <location>
        <begin position="287"/>
        <end position="305"/>
    </location>
</feature>
<feature type="transmembrane region" description="Helical" evidence="6">
    <location>
        <begin position="33"/>
        <end position="50"/>
    </location>
</feature>
<feature type="transmembrane region" description="Helical" evidence="6">
    <location>
        <begin position="130"/>
        <end position="160"/>
    </location>
</feature>
<protein>
    <recommendedName>
        <fullName evidence="9">AI-2E family transporter</fullName>
    </recommendedName>
</protein>
<comment type="subcellular location">
    <subcellularLocation>
        <location evidence="1">Membrane</location>
        <topology evidence="1">Multi-pass membrane protein</topology>
    </subcellularLocation>
</comment>
<feature type="transmembrane region" description="Helical" evidence="6">
    <location>
        <begin position="62"/>
        <end position="84"/>
    </location>
</feature>
<evidence type="ECO:0000256" key="3">
    <source>
        <dbReference type="ARBA" id="ARBA00022692"/>
    </source>
</evidence>
<feature type="transmembrane region" description="Helical" evidence="6">
    <location>
        <begin position="12"/>
        <end position="28"/>
    </location>
</feature>
<evidence type="ECO:0000256" key="5">
    <source>
        <dbReference type="ARBA" id="ARBA00023136"/>
    </source>
</evidence>
<dbReference type="PANTHER" id="PTHR21716:SF62">
    <property type="entry name" value="TRANSPORT PROTEIN YDBI-RELATED"/>
    <property type="match status" value="1"/>
</dbReference>
<dbReference type="EMBL" id="CP023068">
    <property type="protein sequence ID" value="ASY66035.1"/>
    <property type="molecule type" value="Genomic_DNA"/>
</dbReference>
<dbReference type="RefSeq" id="WP_244426697.1">
    <property type="nucleotide sequence ID" value="NZ_AJQT01000097.1"/>
</dbReference>
<dbReference type="STRING" id="716928.GCA_000261485_04410"/>
<dbReference type="AlphaFoldDB" id="A0A249PJZ6"/>
<dbReference type="InterPro" id="IPR002549">
    <property type="entry name" value="AI-2E-like"/>
</dbReference>
<evidence type="ECO:0000256" key="4">
    <source>
        <dbReference type="ARBA" id="ARBA00022989"/>
    </source>
</evidence>
<sequence>MPANLRPADAVRLVLIAAALVVAGLLFWELRHLLLLVFAAVLLAIALNAFTQLVQNWLGTGWTLSLLFSTLVIAAAVAGFTVLLGSRIAGEITQLAERAPELAVSVGNWLGLEDPLEWLEQQARRVFRNFTLLSGISGLSTVIYSGLVQTLLVVAGGIYLTARPRTYRDGFLELLPHTWRRKAGRAITSAADALRVWLLGQVLAMLAVGLVTTLGLLALGIPSAVALGFLAGVLEFVPYVGPVLSAVPAIAFGLVEGPTKALLVLALYFAIQQAEGLLLVPLIQRKAVDLAPALAIFAIIAFGIVFGPMGVVLAAPLTVLSVVLVKTLWLQEGGDRSGAEAQAEQSDLESSAGN</sequence>
<evidence type="ECO:0000256" key="1">
    <source>
        <dbReference type="ARBA" id="ARBA00004141"/>
    </source>
</evidence>
<gene>
    <name evidence="7" type="ORF">SJ05684_b50530</name>
</gene>
<proteinExistence type="inferred from homology"/>
<keyword evidence="4 6" id="KW-1133">Transmembrane helix</keyword>
<dbReference type="PANTHER" id="PTHR21716">
    <property type="entry name" value="TRANSMEMBRANE PROTEIN"/>
    <property type="match status" value="1"/>
</dbReference>
<accession>A0A249PJZ6</accession>
<keyword evidence="8" id="KW-1185">Reference proteome</keyword>
<comment type="similarity">
    <text evidence="2">Belongs to the autoinducer-2 exporter (AI-2E) (TC 2.A.86) family.</text>
</comment>
<organism evidence="7 8">
    <name type="scientific">Sinorhizobium sojae CCBAU 05684</name>
    <dbReference type="NCBI Taxonomy" id="716928"/>
    <lineage>
        <taxon>Bacteria</taxon>
        <taxon>Pseudomonadati</taxon>
        <taxon>Pseudomonadota</taxon>
        <taxon>Alphaproteobacteria</taxon>
        <taxon>Hyphomicrobiales</taxon>
        <taxon>Rhizobiaceae</taxon>
        <taxon>Sinorhizobium/Ensifer group</taxon>
        <taxon>Sinorhizobium</taxon>
    </lineage>
</organism>
<dbReference type="KEGG" id="esj:SJ05684_b50530"/>
<feature type="transmembrane region" description="Helical" evidence="6">
    <location>
        <begin position="261"/>
        <end position="280"/>
    </location>
</feature>
<evidence type="ECO:0000256" key="2">
    <source>
        <dbReference type="ARBA" id="ARBA00009773"/>
    </source>
</evidence>
<keyword evidence="5 6" id="KW-0472">Membrane</keyword>
<reference evidence="7 8" key="1">
    <citation type="submission" date="2017-08" db="EMBL/GenBank/DDBJ databases">
        <title>Multipartite genome sequences of Sinorhizobium species nodulating soybeans.</title>
        <authorList>
            <person name="Tian C.F."/>
        </authorList>
    </citation>
    <scope>NUCLEOTIDE SEQUENCE [LARGE SCALE GENOMIC DNA]</scope>
    <source>
        <strain evidence="7 8">CCBAU 05684</strain>
        <plasmid evidence="8">psj05684b</plasmid>
    </source>
</reference>
<keyword evidence="3 6" id="KW-0812">Transmembrane</keyword>
<geneLocation type="plasmid" evidence="8">
    <name>psj05684b</name>
</geneLocation>
<evidence type="ECO:0008006" key="9">
    <source>
        <dbReference type="Google" id="ProtNLM"/>
    </source>
</evidence>
<feature type="transmembrane region" description="Helical" evidence="6">
    <location>
        <begin position="202"/>
        <end position="229"/>
    </location>
</feature>
<dbReference type="eggNOG" id="COG0628">
    <property type="taxonomic scope" value="Bacteria"/>
</dbReference>
<evidence type="ECO:0000256" key="6">
    <source>
        <dbReference type="SAM" id="Phobius"/>
    </source>
</evidence>
<dbReference type="Proteomes" id="UP000217211">
    <property type="component" value="Plasmid pSJ05684b"/>
</dbReference>